<dbReference type="EMBL" id="GADI01003186">
    <property type="protein sequence ID" value="JAA70622.1"/>
    <property type="molecule type" value="mRNA"/>
</dbReference>
<feature type="chain" id="PRO_5005518252" evidence="7">
    <location>
        <begin position="18"/>
        <end position="547"/>
    </location>
</feature>
<feature type="active site" evidence="5">
    <location>
        <position position="333"/>
    </location>
</feature>
<dbReference type="Gene3D" id="3.40.390.10">
    <property type="entry name" value="Collagenase (Catalytic Domain)"/>
    <property type="match status" value="1"/>
</dbReference>
<evidence type="ECO:0000313" key="9">
    <source>
        <dbReference type="EMBL" id="JAA70622.1"/>
    </source>
</evidence>
<dbReference type="PANTHER" id="PTHR11905">
    <property type="entry name" value="ADAM A DISINTEGRIN AND METALLOPROTEASE DOMAIN"/>
    <property type="match status" value="1"/>
</dbReference>
<keyword evidence="3 5" id="KW-0862">Zinc</keyword>
<keyword evidence="7" id="KW-0732">Signal</keyword>
<evidence type="ECO:0000259" key="8">
    <source>
        <dbReference type="PROSITE" id="PS50215"/>
    </source>
</evidence>
<dbReference type="PROSITE" id="PS50215">
    <property type="entry name" value="ADAM_MEPRO"/>
    <property type="match status" value="1"/>
</dbReference>
<dbReference type="PANTHER" id="PTHR11905:SF159">
    <property type="entry name" value="ADAM METALLOPROTEASE"/>
    <property type="match status" value="1"/>
</dbReference>
<feature type="binding site" evidence="5">
    <location>
        <position position="332"/>
    </location>
    <ligand>
        <name>Zn(2+)</name>
        <dbReference type="ChEBI" id="CHEBI:29105"/>
        <note>catalytic</note>
    </ligand>
</feature>
<dbReference type="GO" id="GO:0004222">
    <property type="term" value="F:metalloendopeptidase activity"/>
    <property type="evidence" value="ECO:0007669"/>
    <property type="project" value="InterPro"/>
</dbReference>
<feature type="binding site" evidence="5">
    <location>
        <position position="342"/>
    </location>
    <ligand>
        <name>Zn(2+)</name>
        <dbReference type="ChEBI" id="CHEBI:29105"/>
        <note>catalytic</note>
    </ligand>
</feature>
<keyword evidence="4 9" id="KW-0482">Metalloprotease</keyword>
<evidence type="ECO:0000256" key="1">
    <source>
        <dbReference type="ARBA" id="ARBA00022670"/>
    </source>
</evidence>
<keyword evidence="5" id="KW-0479">Metal-binding</keyword>
<dbReference type="Gene3D" id="3.40.1620.60">
    <property type="match status" value="1"/>
</dbReference>
<protein>
    <submittedName>
        <fullName evidence="9">Putative metalloprotease</fullName>
    </submittedName>
</protein>
<dbReference type="SUPFAM" id="SSF55486">
    <property type="entry name" value="Metalloproteases ('zincins'), catalytic domain"/>
    <property type="match status" value="1"/>
</dbReference>
<dbReference type="AlphaFoldDB" id="A0A0K8RHL2"/>
<evidence type="ECO:0000256" key="2">
    <source>
        <dbReference type="ARBA" id="ARBA00022801"/>
    </source>
</evidence>
<feature type="compositionally biased region" description="Low complexity" evidence="6">
    <location>
        <begin position="496"/>
        <end position="522"/>
    </location>
</feature>
<name>A0A0K8RHL2_IXORI</name>
<reference evidence="9" key="1">
    <citation type="submission" date="2012-12" db="EMBL/GenBank/DDBJ databases">
        <title>Identification and characterization of a phenylalanine ammonia-lyase gene family in Isatis indigotica Fort.</title>
        <authorList>
            <person name="Liu Q."/>
            <person name="Chen J."/>
            <person name="Zhou X."/>
            <person name="Di P."/>
            <person name="Xiao Y."/>
            <person name="Xuan H."/>
            <person name="Zhang L."/>
            <person name="Chen W."/>
        </authorList>
    </citation>
    <scope>NUCLEOTIDE SEQUENCE</scope>
    <source>
        <tissue evidence="9">Salivary gland</tissue>
    </source>
</reference>
<evidence type="ECO:0000256" key="4">
    <source>
        <dbReference type="ARBA" id="ARBA00023049"/>
    </source>
</evidence>
<dbReference type="GO" id="GO:0046872">
    <property type="term" value="F:metal ion binding"/>
    <property type="evidence" value="ECO:0007669"/>
    <property type="project" value="UniProtKB-KW"/>
</dbReference>
<feature type="domain" description="Peptidase M12B" evidence="8">
    <location>
        <begin position="174"/>
        <end position="403"/>
    </location>
</feature>
<evidence type="ECO:0000256" key="7">
    <source>
        <dbReference type="SAM" id="SignalP"/>
    </source>
</evidence>
<feature type="signal peptide" evidence="7">
    <location>
        <begin position="1"/>
        <end position="17"/>
    </location>
</feature>
<dbReference type="InterPro" id="IPR024079">
    <property type="entry name" value="MetalloPept_cat_dom_sf"/>
</dbReference>
<keyword evidence="2" id="KW-0378">Hydrolase</keyword>
<feature type="binding site" evidence="5">
    <location>
        <position position="336"/>
    </location>
    <ligand>
        <name>Zn(2+)</name>
        <dbReference type="ChEBI" id="CHEBI:29105"/>
        <note>catalytic</note>
    </ligand>
</feature>
<evidence type="ECO:0000256" key="3">
    <source>
        <dbReference type="ARBA" id="ARBA00022833"/>
    </source>
</evidence>
<dbReference type="Pfam" id="PF13574">
    <property type="entry name" value="Reprolysin_2"/>
    <property type="match status" value="1"/>
</dbReference>
<evidence type="ECO:0000256" key="5">
    <source>
        <dbReference type="PROSITE-ProRule" id="PRU00276"/>
    </source>
</evidence>
<keyword evidence="1 9" id="KW-0645">Protease</keyword>
<organism evidence="9">
    <name type="scientific">Ixodes ricinus</name>
    <name type="common">Common tick</name>
    <name type="synonym">Acarus ricinus</name>
    <dbReference type="NCBI Taxonomy" id="34613"/>
    <lineage>
        <taxon>Eukaryota</taxon>
        <taxon>Metazoa</taxon>
        <taxon>Ecdysozoa</taxon>
        <taxon>Arthropoda</taxon>
        <taxon>Chelicerata</taxon>
        <taxon>Arachnida</taxon>
        <taxon>Acari</taxon>
        <taxon>Parasitiformes</taxon>
        <taxon>Ixodida</taxon>
        <taxon>Ixodoidea</taxon>
        <taxon>Ixodidae</taxon>
        <taxon>Ixodinae</taxon>
        <taxon>Ixodes</taxon>
    </lineage>
</organism>
<accession>A0A0K8RHL2</accession>
<comment type="caution">
    <text evidence="5">Lacks conserved residue(s) required for the propagation of feature annotation.</text>
</comment>
<proteinExistence type="evidence at transcript level"/>
<feature type="region of interest" description="Disordered" evidence="6">
    <location>
        <begin position="492"/>
        <end position="524"/>
    </location>
</feature>
<sequence length="547" mass="61065">MSALLALVFVCATVAEGLKAGPLAEYVVYPRLLEARGMNGEKLLHIDDKLTLRLEKSSVVAENLVVSTLNVDGQVDTLVDGREVERDIYHDKSQMAAVSVTEKNGAVEVSGALSHTLRIAPLPLMGRSEDGHIAHKVFEIEEPVQYKTDYIVPTERNLWTRPPSQQPARIPDVFVAEIAFIFDRNHRKEFPDEKSILIYAATTIVLVNMRYTATSNPQVQFVLVAVLQETTTFVRTVEAPDVTRKSPHKKKYVLSHDTLDNLANDVHTGRIRVRADLVTYVTASDLADVESGVLSNPVLGVAFLGGMCTSHLRVAETEDTPHTFSMVAILVHEWGHSLGMVHDGDKARYSTPAYRNTICDANDGYTMAPVANGKRNGEWSKCSLEHLRGFAKTLTQACFDRTADRHYKINITQLPGATFTKLKLCQRTYPDFGDMRVHSESLNSRTCNMWCCSYSYRKCLQVPLMDGMECTHGYHCVKHKCVPKLAHQAPGSAPLTRFSTTSSTTTTTKRRTITYGPRPTTARPRKTTNSRWWWYPSGYLRSSVAGQ</sequence>
<dbReference type="InterPro" id="IPR001590">
    <property type="entry name" value="Peptidase_M12B"/>
</dbReference>
<dbReference type="GO" id="GO:0006509">
    <property type="term" value="P:membrane protein ectodomain proteolysis"/>
    <property type="evidence" value="ECO:0007669"/>
    <property type="project" value="TreeGrafter"/>
</dbReference>
<evidence type="ECO:0000256" key="6">
    <source>
        <dbReference type="SAM" id="MobiDB-lite"/>
    </source>
</evidence>